<dbReference type="AlphaFoldDB" id="A0A6B0VE03"/>
<feature type="region of interest" description="Disordered" evidence="2">
    <location>
        <begin position="370"/>
        <end position="408"/>
    </location>
</feature>
<accession>A0A6B0VE03</accession>
<dbReference type="InterPro" id="IPR040391">
    <property type="entry name" value="BEND5"/>
</dbReference>
<evidence type="ECO:0000256" key="2">
    <source>
        <dbReference type="SAM" id="MobiDB-lite"/>
    </source>
</evidence>
<dbReference type="PANTHER" id="PTHR14628:SF1">
    <property type="entry name" value="BEN DOMAIN-CONTAINING PROTEIN 5"/>
    <property type="match status" value="1"/>
</dbReference>
<sequence length="446" mass="48824">MYYAYVHFPADNEKAIMPVCLIKGYNPKTETDIPRESVQAYWRSEAGLEEGYYEAKVVLLAKSKRALLEEMAHKKRLIIPQIFEEPVQASTSGSASSKNCKQRRALAKNKQLASFLRKRPLEDTSDDEDPAVVPKAELDKAEEALRSLRKRLRKAEEKTCATCAGGVVPKAEHDAALLKLEQLRRRLEEVEDSNFRLTRVVLDRIGVSTMLDDTTGASWGSAQESPDSEESHPSAAASLSPLPVEAAETDEFPPAEPHCGARAAGCEESGDVLYPPLLAVLDGQVHLGQGVTLAEATMTHALDNASTPGRFVRMVSRGLWEPAALFDRSVTGQACRRLLKDGAVGKTPLTPEKIDAIIVAYGCYAERQEARGKKGKEDGKEDKEDGVLGSNKPGPKKGPKKGKELSVRDVVKKLLGDYLVDKNREEERAKKYSKKAHGSLSAVPPP</sequence>
<reference evidence="3" key="1">
    <citation type="submission" date="2019-12" db="EMBL/GenBank/DDBJ databases">
        <title>An insight into the sialome of adult female Ixodes ricinus ticks feeding for 6 days.</title>
        <authorList>
            <person name="Perner J."/>
            <person name="Ribeiro J.M.C."/>
        </authorList>
    </citation>
    <scope>NUCLEOTIDE SEQUENCE</scope>
    <source>
        <strain evidence="3">Semi-engorged</strain>
        <tissue evidence="3">Salivary glands</tissue>
    </source>
</reference>
<dbReference type="GO" id="GO:0045892">
    <property type="term" value="P:negative regulation of DNA-templated transcription"/>
    <property type="evidence" value="ECO:0007669"/>
    <property type="project" value="InterPro"/>
</dbReference>
<feature type="compositionally biased region" description="Low complexity" evidence="2">
    <location>
        <begin position="233"/>
        <end position="246"/>
    </location>
</feature>
<feature type="region of interest" description="Disordered" evidence="2">
    <location>
        <begin position="426"/>
        <end position="446"/>
    </location>
</feature>
<keyword evidence="1" id="KW-0175">Coiled coil</keyword>
<dbReference type="GO" id="GO:0003677">
    <property type="term" value="F:DNA binding"/>
    <property type="evidence" value="ECO:0007669"/>
    <property type="project" value="InterPro"/>
</dbReference>
<dbReference type="PANTHER" id="PTHR14628">
    <property type="entry name" value="BEN DOMAIN-CONTAINING PROTEIN 5"/>
    <property type="match status" value="1"/>
</dbReference>
<evidence type="ECO:0008006" key="4">
    <source>
        <dbReference type="Google" id="ProtNLM"/>
    </source>
</evidence>
<name>A0A6B0VE03_IXORI</name>
<feature type="region of interest" description="Disordered" evidence="2">
    <location>
        <begin position="212"/>
        <end position="263"/>
    </location>
</feature>
<evidence type="ECO:0000313" key="3">
    <source>
        <dbReference type="EMBL" id="MXU99468.1"/>
    </source>
</evidence>
<protein>
    <recommendedName>
        <fullName evidence="4">BEN domain-containing protein</fullName>
    </recommendedName>
</protein>
<feature type="compositionally biased region" description="Basic and acidic residues" evidence="2">
    <location>
        <begin position="370"/>
        <end position="386"/>
    </location>
</feature>
<feature type="compositionally biased region" description="Polar residues" evidence="2">
    <location>
        <begin position="212"/>
        <end position="223"/>
    </location>
</feature>
<feature type="coiled-coil region" evidence="1">
    <location>
        <begin position="138"/>
        <end position="200"/>
    </location>
</feature>
<dbReference type="EMBL" id="GIFC01017385">
    <property type="protein sequence ID" value="MXU99468.1"/>
    <property type="molecule type" value="Transcribed_RNA"/>
</dbReference>
<evidence type="ECO:0000256" key="1">
    <source>
        <dbReference type="SAM" id="Coils"/>
    </source>
</evidence>
<proteinExistence type="predicted"/>
<organism evidence="3">
    <name type="scientific">Ixodes ricinus</name>
    <name type="common">Common tick</name>
    <name type="synonym">Acarus ricinus</name>
    <dbReference type="NCBI Taxonomy" id="34613"/>
    <lineage>
        <taxon>Eukaryota</taxon>
        <taxon>Metazoa</taxon>
        <taxon>Ecdysozoa</taxon>
        <taxon>Arthropoda</taxon>
        <taxon>Chelicerata</taxon>
        <taxon>Arachnida</taxon>
        <taxon>Acari</taxon>
        <taxon>Parasitiformes</taxon>
        <taxon>Ixodida</taxon>
        <taxon>Ixodoidea</taxon>
        <taxon>Ixodidae</taxon>
        <taxon>Ixodinae</taxon>
        <taxon>Ixodes</taxon>
    </lineage>
</organism>